<sequence length="747" mass="82607">MKISNPAFLRHWRGPTLTLFFAVVVLQTIAQISQYPQNRQLYPRNPKNNKAEIPITGSIDAATGYNVLLLKKYRNNRLVEQRSLLLKYRNGKADFKFREDIKAELAEYRFDLFGVKGLTQTLLQSADQVVAGDAFIIQGQSNAVANLRGNFTPENDANAPANAPNRNFVRVYGSGSSTYGFTKEWFIGDGNVWFENNGNTGQWGMRMASNLAGDLKIPIAIFNGADPGQPINFFQRNDANPDDLSSNYGRLLSRVKEAGLQKNIRAIVWHQGESDALGALSGTQLTTEQYKQAFLTLYEDWKKDFPGIAGVCLFQIRFGCGIASVDGALQIQEAQRQLDDEKKDISIMSTGATQQLFDGGIINYCHYNFPNGYGLFGDWITNLLKKEIYNVKNLPSSIYAPAPKQASFTAVGDENLATQVTLSLEDNKATYSALGDLNSSFRLEGGVFPITGISINKNNIIIDFIRGPGTDGNPTGLSFIGHDNQAAPILVNEKGIGLLYFSNLAIKPAEGPVSQNCSDPYERISLLGTELKMNSSIKALISNPLDTDRFYFNAKNPNRGLKVELTNLPADFDIYLYDSRGKLISSSIQTGQNNELIELDNVKKKERYTIYVVGKNGAYHAKNCYSLKLSFKKEGDNDDDDDDDNDESSSAAIASEMEAGAQLMPLFKVYPNPVQDRLLITWPAQKAGSAEIRIIDLNGRQVKGQRMAVQNGTNQLQMQVGGLTPGVYFLQIQQGNQLVTRKLTIAK</sequence>
<evidence type="ECO:0000259" key="2">
    <source>
        <dbReference type="Pfam" id="PF03629"/>
    </source>
</evidence>
<evidence type="ECO:0000313" key="5">
    <source>
        <dbReference type="EMBL" id="MCF1716926.1"/>
    </source>
</evidence>
<protein>
    <submittedName>
        <fullName evidence="5">T9SS type A sorting domain-containing protein</fullName>
    </submittedName>
</protein>
<keyword evidence="1" id="KW-0378">Hydrolase</keyword>
<reference evidence="5 6" key="1">
    <citation type="submission" date="2022-01" db="EMBL/GenBank/DDBJ databases">
        <title>Flavihumibacter sp. nov., isolated from sediment of a river.</title>
        <authorList>
            <person name="Liu H."/>
        </authorList>
    </citation>
    <scope>NUCLEOTIDE SEQUENCE [LARGE SCALE GENOMIC DNA]</scope>
    <source>
        <strain evidence="5 6">RY-1</strain>
    </source>
</reference>
<proteinExistence type="predicted"/>
<dbReference type="RefSeq" id="WP_234868523.1">
    <property type="nucleotide sequence ID" value="NZ_JAKEVY010000007.1"/>
</dbReference>
<evidence type="ECO:0000313" key="6">
    <source>
        <dbReference type="Proteomes" id="UP001200145"/>
    </source>
</evidence>
<dbReference type="SUPFAM" id="SSF52266">
    <property type="entry name" value="SGNH hydrolase"/>
    <property type="match status" value="1"/>
</dbReference>
<dbReference type="Pfam" id="PF04151">
    <property type="entry name" value="PPC"/>
    <property type="match status" value="1"/>
</dbReference>
<dbReference type="Pfam" id="PF03629">
    <property type="entry name" value="SASA"/>
    <property type="match status" value="1"/>
</dbReference>
<organism evidence="5 6">
    <name type="scientific">Flavihumibacter fluminis</name>
    <dbReference type="NCBI Taxonomy" id="2909236"/>
    <lineage>
        <taxon>Bacteria</taxon>
        <taxon>Pseudomonadati</taxon>
        <taxon>Bacteroidota</taxon>
        <taxon>Chitinophagia</taxon>
        <taxon>Chitinophagales</taxon>
        <taxon>Chitinophagaceae</taxon>
        <taxon>Flavihumibacter</taxon>
    </lineage>
</organism>
<accession>A0ABS9BMK3</accession>
<evidence type="ECO:0000256" key="1">
    <source>
        <dbReference type="ARBA" id="ARBA00022801"/>
    </source>
</evidence>
<evidence type="ECO:0000259" key="3">
    <source>
        <dbReference type="Pfam" id="PF04151"/>
    </source>
</evidence>
<comment type="caution">
    <text evidence="5">The sequence shown here is derived from an EMBL/GenBank/DDBJ whole genome shotgun (WGS) entry which is preliminary data.</text>
</comment>
<keyword evidence="6" id="KW-1185">Reference proteome</keyword>
<dbReference type="SUPFAM" id="SSF89260">
    <property type="entry name" value="Collagen-binding domain"/>
    <property type="match status" value="1"/>
</dbReference>
<dbReference type="NCBIfam" id="TIGR04183">
    <property type="entry name" value="Por_Secre_tail"/>
    <property type="match status" value="1"/>
</dbReference>
<evidence type="ECO:0000259" key="4">
    <source>
        <dbReference type="Pfam" id="PF18962"/>
    </source>
</evidence>
<dbReference type="EMBL" id="JAKEVY010000007">
    <property type="protein sequence ID" value="MCF1716926.1"/>
    <property type="molecule type" value="Genomic_DNA"/>
</dbReference>
<dbReference type="InterPro" id="IPR026444">
    <property type="entry name" value="Secre_tail"/>
</dbReference>
<feature type="domain" description="Secretion system C-terminal sorting" evidence="4">
    <location>
        <begin position="669"/>
        <end position="745"/>
    </location>
</feature>
<dbReference type="Proteomes" id="UP001200145">
    <property type="component" value="Unassembled WGS sequence"/>
</dbReference>
<feature type="domain" description="Sialate O-acetylesterase" evidence="2">
    <location>
        <begin position="133"/>
        <end position="316"/>
    </location>
</feature>
<gene>
    <name evidence="5" type="ORF">L0U88_19955</name>
</gene>
<dbReference type="Gene3D" id="2.60.120.380">
    <property type="match status" value="1"/>
</dbReference>
<dbReference type="InterPro" id="IPR036514">
    <property type="entry name" value="SGNH_hydro_sf"/>
</dbReference>
<dbReference type="Pfam" id="PF18962">
    <property type="entry name" value="Por_Secre_tail"/>
    <property type="match status" value="1"/>
</dbReference>
<feature type="domain" description="Peptidase C-terminal archaeal/bacterial" evidence="3">
    <location>
        <begin position="546"/>
        <end position="612"/>
    </location>
</feature>
<dbReference type="Gene3D" id="3.40.50.1110">
    <property type="entry name" value="SGNH hydrolase"/>
    <property type="match status" value="1"/>
</dbReference>
<dbReference type="InterPro" id="IPR005181">
    <property type="entry name" value="SASA"/>
</dbReference>
<name>A0ABS9BMK3_9BACT</name>
<dbReference type="InterPro" id="IPR007280">
    <property type="entry name" value="Peptidase_C_arc/bac"/>
</dbReference>